<dbReference type="STRING" id="419665.Maeo_0405"/>
<evidence type="ECO:0000259" key="2">
    <source>
        <dbReference type="PROSITE" id="PS50093"/>
    </source>
</evidence>
<evidence type="ECO:0000313" key="4">
    <source>
        <dbReference type="Proteomes" id="UP000001106"/>
    </source>
</evidence>
<evidence type="ECO:0000256" key="1">
    <source>
        <dbReference type="SAM" id="MobiDB-lite"/>
    </source>
</evidence>
<dbReference type="HOGENOM" id="CLU_278826_0_0_2"/>
<dbReference type="InterPro" id="IPR000601">
    <property type="entry name" value="PKD_dom"/>
</dbReference>
<evidence type="ECO:0000313" key="3">
    <source>
        <dbReference type="EMBL" id="ABR55991.1"/>
    </source>
</evidence>
<proteinExistence type="predicted"/>
<gene>
    <name evidence="3" type="ordered locus">Maeo_0405</name>
</gene>
<dbReference type="eggNOG" id="arCOG06563">
    <property type="taxonomic scope" value="Archaea"/>
</dbReference>
<protein>
    <submittedName>
        <fullName evidence="3">PKD domain containing protein</fullName>
    </submittedName>
</protein>
<dbReference type="Gene3D" id="2.60.40.10">
    <property type="entry name" value="Immunoglobulins"/>
    <property type="match status" value="1"/>
</dbReference>
<dbReference type="Gene3D" id="3.40.50.12090">
    <property type="match status" value="1"/>
</dbReference>
<dbReference type="AlphaFoldDB" id="A6UU19"/>
<dbReference type="InterPro" id="IPR035986">
    <property type="entry name" value="PKD_dom_sf"/>
</dbReference>
<dbReference type="InterPro" id="IPR013783">
    <property type="entry name" value="Ig-like_fold"/>
</dbReference>
<dbReference type="KEGG" id="mae:Maeo_0405"/>
<name>A6UU19_META3</name>
<dbReference type="SUPFAM" id="SSF49299">
    <property type="entry name" value="PKD domain"/>
    <property type="match status" value="1"/>
</dbReference>
<dbReference type="InterPro" id="IPR022409">
    <property type="entry name" value="PKD/Chitinase_dom"/>
</dbReference>
<keyword evidence="4" id="KW-1185">Reference proteome</keyword>
<dbReference type="Proteomes" id="UP000001106">
    <property type="component" value="Chromosome"/>
</dbReference>
<dbReference type="PROSITE" id="PS50093">
    <property type="entry name" value="PKD"/>
    <property type="match status" value="1"/>
</dbReference>
<reference evidence="3" key="1">
    <citation type="submission" date="2007-06" db="EMBL/GenBank/DDBJ databases">
        <title>Complete sequence of Methanococcus aeolicus Nankai-3.</title>
        <authorList>
            <consortium name="US DOE Joint Genome Institute"/>
            <person name="Copeland A."/>
            <person name="Lucas S."/>
            <person name="Lapidus A."/>
            <person name="Barry K."/>
            <person name="Glavina del Rio T."/>
            <person name="Dalin E."/>
            <person name="Tice H."/>
            <person name="Pitluck S."/>
            <person name="Chain P."/>
            <person name="Malfatti S."/>
            <person name="Shin M."/>
            <person name="Vergez L."/>
            <person name="Schmutz J."/>
            <person name="Larimer F."/>
            <person name="Land M."/>
            <person name="Hauser L."/>
            <person name="Kyrpides N."/>
            <person name="Lykidis A."/>
            <person name="Sieprawska-Lupa M."/>
            <person name="Whitman W.B."/>
            <person name="Richardson P."/>
        </authorList>
    </citation>
    <scope>NUCLEOTIDE SEQUENCE [LARGE SCALE GENOMIC DNA]</scope>
    <source>
        <strain evidence="3">Nankai-3</strain>
    </source>
</reference>
<feature type="domain" description="PKD" evidence="2">
    <location>
        <begin position="732"/>
        <end position="819"/>
    </location>
</feature>
<accession>A6UU19</accession>
<sequence>MHNEKIKEGENMKIHAILLSLLIVFGAIPLSLASTTDNIAIIVSTPADAVIAAPYARAMGYELIYTPTNELSEDAKRKLTNIDKAIIVGGPIAVSESVENSLKSLNLKTERIAGETRVETSQKMFDRIKQDKPEMVKNVIVVDGFNEKIIPVAVSYGAPILYTGLNKDNQIIETMEKSIKPETVVLLGNIPSAVQKVAQNRASNIMIASGNDETVIKNALSYVSKINPNAENKAVAVVYAEKTNNPILDAVVSFGNGFVGAIAPISVPKEDIVDKIISKLTFASEVSISSDSPSISNVISNVANKFGLSATTIKTTPSSGGGGAPSAAEEDNKPTINKFDVSTNGLDVSYTINVSDDNGLKKIVLKYGDGTEREINISGKSYATTISKNYLMQTVYTATITAYDNNNQKSTPSTKEVNLKYFNIDPASISKRINGAVNEVIPITITNHQNTSISITNTTTGTSANLAVSMSGNLTIPANTAKTINYNITNISALPDGKSYQAKVVFALNGYPKINKTFVLDITVPKQETITTTGNSSVSLQVVNTTVAENTSITIDDNATNNAFVINTTVGAKSLDITIPTTNTTNTTTIVNTTIHLENIKDAFNRAEEIQNTSTLTEALIKPVVVASKAVDNVSVDIKNITFDETTNKSTINTEIKFNNTNDTFVVVAIPIGNNSVSGISKNNMAIPEYDGTGNQTKYYKYDATNGILILFMKEDPVISITVTVKAINEPPTISYTYIEDGLNILINASKSSDPEGAPLTFTWLAPGNQSVSYLDGGKTINITYPADGTYNTTLTISDGVYDVSSVITVSVAQPVAEKPAIKVVANSNSKFIEFVGQNSNTITIDTTKNITIPTITATVNVVDKKTNAVEIYFKDNVSVKSIIEAMNNYNKVAYNGDTITITYNNADMNGKNVSLNIITTRKTFRNDMNELLGGDATGLIDTLHMSHISTETVSSGKATFTISADDSNADHVVVITEGNMVMPTNNEVKILAVGGFEVMKYNMTLTFVGTNPITNDSTYNILINDTPSNNIRYGLAMIDKNTGITLNVVGTNPNNNLFNVSLGGNSGSEIIVENNDFITLSSEKMKNISEAIFNGTASVKYSSPTTNSTAILKLQNIPNSNVIGIAYDTVDKKIVAVEQQ</sequence>
<dbReference type="Pfam" id="PF04122">
    <property type="entry name" value="CW_binding_2"/>
    <property type="match status" value="1"/>
</dbReference>
<dbReference type="eggNOG" id="arCOG00388">
    <property type="taxonomic scope" value="Archaea"/>
</dbReference>
<organism evidence="3 4">
    <name type="scientific">Methanococcus aeolicus (strain ATCC BAA-1280 / DSM 17508 / OCM 812 / Nankai-3)</name>
    <dbReference type="NCBI Taxonomy" id="419665"/>
    <lineage>
        <taxon>Archaea</taxon>
        <taxon>Methanobacteriati</taxon>
        <taxon>Methanobacteriota</taxon>
        <taxon>Methanomada group</taxon>
        <taxon>Methanococci</taxon>
        <taxon>Methanococcales</taxon>
        <taxon>Methanococcaceae</taxon>
        <taxon>Methanococcus</taxon>
    </lineage>
</organism>
<dbReference type="EMBL" id="CP000743">
    <property type="protein sequence ID" value="ABR55991.1"/>
    <property type="molecule type" value="Genomic_DNA"/>
</dbReference>
<feature type="region of interest" description="Disordered" evidence="1">
    <location>
        <begin position="314"/>
        <end position="336"/>
    </location>
</feature>
<dbReference type="SMART" id="SM00089">
    <property type="entry name" value="PKD"/>
    <property type="match status" value="1"/>
</dbReference>
<dbReference type="InterPro" id="IPR007253">
    <property type="entry name" value="Cell_wall-bd_2"/>
</dbReference>